<dbReference type="EMBL" id="JGYS01000002">
    <property type="protein sequence ID" value="KFI56342.1"/>
    <property type="molecule type" value="Genomic_DNA"/>
</dbReference>
<organism evidence="1 2">
    <name type="scientific">Bifidobacterium callitrichos DSM 23973</name>
    <dbReference type="NCBI Taxonomy" id="1437609"/>
    <lineage>
        <taxon>Bacteria</taxon>
        <taxon>Bacillati</taxon>
        <taxon>Actinomycetota</taxon>
        <taxon>Actinomycetes</taxon>
        <taxon>Bifidobacteriales</taxon>
        <taxon>Bifidobacteriaceae</taxon>
        <taxon>Bifidobacterium</taxon>
    </lineage>
</organism>
<dbReference type="AlphaFoldDB" id="A0A087AC42"/>
<reference evidence="1 2" key="1">
    <citation type="submission" date="2014-03" db="EMBL/GenBank/DDBJ databases">
        <title>Genomics of Bifidobacteria.</title>
        <authorList>
            <person name="Ventura M."/>
            <person name="Milani C."/>
            <person name="Lugli G.A."/>
        </authorList>
    </citation>
    <scope>NUCLEOTIDE SEQUENCE [LARGE SCALE GENOMIC DNA]</scope>
    <source>
        <strain evidence="1 2">DSM 23973</strain>
    </source>
</reference>
<dbReference type="Proteomes" id="UP000029072">
    <property type="component" value="Unassembled WGS sequence"/>
</dbReference>
<dbReference type="OrthoDB" id="7263363at2"/>
<name>A0A087AC42_9BIFI</name>
<evidence type="ECO:0000313" key="1">
    <source>
        <dbReference type="EMBL" id="KFI56342.1"/>
    </source>
</evidence>
<proteinExistence type="predicted"/>
<evidence type="ECO:0000313" key="2">
    <source>
        <dbReference type="Proteomes" id="UP000029072"/>
    </source>
</evidence>
<accession>A0A087AC42</accession>
<dbReference type="eggNOG" id="ENOG50323E6">
    <property type="taxonomic scope" value="Bacteria"/>
</dbReference>
<gene>
    <name evidence="1" type="ORF">BCAL_0368</name>
</gene>
<dbReference type="RefSeq" id="WP_043259982.1">
    <property type="nucleotide sequence ID" value="NZ_JDUV01000031.1"/>
</dbReference>
<protein>
    <submittedName>
        <fullName evidence="1">Uncharacterized protein</fullName>
    </submittedName>
</protein>
<comment type="caution">
    <text evidence="1">The sequence shown here is derived from an EMBL/GenBank/DDBJ whole genome shotgun (WGS) entry which is preliminary data.</text>
</comment>
<sequence>MREDMMMAIRMDVNTALKNFEFDLKHSFDPADAQPVMRDGAPRLYDGVPAYRLEVTVNDRNTDDEVRNASVKVKHLPSAKLNKQFDIKPVGDVTVTPYVTNDNRLGWSIVFDGIAETNNNK</sequence>